<protein>
    <recommendedName>
        <fullName evidence="6">Peptidase A1 domain-containing protein</fullName>
    </recommendedName>
</protein>
<keyword evidence="2" id="KW-0645">Protease</keyword>
<dbReference type="EMBL" id="MPUH01000058">
    <property type="protein sequence ID" value="OMJ92603.1"/>
    <property type="molecule type" value="Genomic_DNA"/>
</dbReference>
<proteinExistence type="inferred from homology"/>
<keyword evidence="3" id="KW-0064">Aspartyl protease</keyword>
<keyword evidence="4" id="KW-0378">Hydrolase</keyword>
<accession>A0A1R2CUG2</accession>
<reference evidence="7 8" key="1">
    <citation type="submission" date="2016-11" db="EMBL/GenBank/DDBJ databases">
        <title>The macronuclear genome of Stentor coeruleus: a giant cell with tiny introns.</title>
        <authorList>
            <person name="Slabodnick M."/>
            <person name="Ruby J.G."/>
            <person name="Reiff S.B."/>
            <person name="Swart E.C."/>
            <person name="Gosai S."/>
            <person name="Prabakaran S."/>
            <person name="Witkowska E."/>
            <person name="Larue G.E."/>
            <person name="Fisher S."/>
            <person name="Freeman R.M."/>
            <person name="Gunawardena J."/>
            <person name="Chu W."/>
            <person name="Stover N.A."/>
            <person name="Gregory B.D."/>
            <person name="Nowacki M."/>
            <person name="Derisi J."/>
            <person name="Roy S.W."/>
            <person name="Marshall W.F."/>
            <person name="Sood P."/>
        </authorList>
    </citation>
    <scope>NUCLEOTIDE SEQUENCE [LARGE SCALE GENOMIC DNA]</scope>
    <source>
        <strain evidence="7">WM001</strain>
    </source>
</reference>
<evidence type="ECO:0000256" key="5">
    <source>
        <dbReference type="SAM" id="SignalP"/>
    </source>
</evidence>
<evidence type="ECO:0000256" key="3">
    <source>
        <dbReference type="ARBA" id="ARBA00022750"/>
    </source>
</evidence>
<keyword evidence="5" id="KW-0732">Signal</keyword>
<dbReference type="PRINTS" id="PR00792">
    <property type="entry name" value="PEPSIN"/>
</dbReference>
<dbReference type="GO" id="GO:0006508">
    <property type="term" value="P:proteolysis"/>
    <property type="evidence" value="ECO:0007669"/>
    <property type="project" value="UniProtKB-KW"/>
</dbReference>
<feature type="chain" id="PRO_5012367780" description="Peptidase A1 domain-containing protein" evidence="5">
    <location>
        <begin position="17"/>
        <end position="410"/>
    </location>
</feature>
<sequence>MLIFSLLALSSSLTIPLKLSKVSLNTEGLSPSSLAKIENYYNTKYYGDIYFGTPEQHFTVSFDTGSSYLWIPSYECTDCSASNFFYTNESSTYQSLVTDVTMKYANDNVTGIASLEKVCFRDSSHLEATNVLFFLVHNTSGISLPSDGILGLAFSSKLNGYLNFVDSLKDQGKISSSYFTLFLSNNILGDYIATEPESSISFGDYNMSLTSESDFRYVRIYKKSGYWFSGLDKFAINGKTVNLTAKYVVFHSGAYSIQGPQEDIEKMTDEITKKAYCYNLNNYIFCYCSSYSGYPVLNFTVDGKTFELGPEHYTVRAKGWCMLMFESVENFQAIALSQPFLRKYYSLFDLDNGLVGLALAVETVKLQNSTTTTTTTSQVLAFGAVGILVAYLVRKIRKQQPEADYNILAS</sequence>
<dbReference type="PANTHER" id="PTHR47966:SF51">
    <property type="entry name" value="BETA-SITE APP-CLEAVING ENZYME, ISOFORM A-RELATED"/>
    <property type="match status" value="1"/>
</dbReference>
<evidence type="ECO:0000313" key="7">
    <source>
        <dbReference type="EMBL" id="OMJ92603.1"/>
    </source>
</evidence>
<dbReference type="InterPro" id="IPR033121">
    <property type="entry name" value="PEPTIDASE_A1"/>
</dbReference>
<dbReference type="OrthoDB" id="15189at2759"/>
<evidence type="ECO:0000256" key="2">
    <source>
        <dbReference type="ARBA" id="ARBA00022670"/>
    </source>
</evidence>
<dbReference type="Proteomes" id="UP000187209">
    <property type="component" value="Unassembled WGS sequence"/>
</dbReference>
<dbReference type="PROSITE" id="PS51767">
    <property type="entry name" value="PEPTIDASE_A1"/>
    <property type="match status" value="1"/>
</dbReference>
<dbReference type="SUPFAM" id="SSF50630">
    <property type="entry name" value="Acid proteases"/>
    <property type="match status" value="1"/>
</dbReference>
<gene>
    <name evidence="7" type="ORF">SteCoe_4613</name>
</gene>
<evidence type="ECO:0000256" key="1">
    <source>
        <dbReference type="ARBA" id="ARBA00007447"/>
    </source>
</evidence>
<dbReference type="GO" id="GO:0004190">
    <property type="term" value="F:aspartic-type endopeptidase activity"/>
    <property type="evidence" value="ECO:0007669"/>
    <property type="project" value="UniProtKB-KW"/>
</dbReference>
<evidence type="ECO:0000313" key="8">
    <source>
        <dbReference type="Proteomes" id="UP000187209"/>
    </source>
</evidence>
<evidence type="ECO:0000256" key="4">
    <source>
        <dbReference type="ARBA" id="ARBA00022801"/>
    </source>
</evidence>
<organism evidence="7 8">
    <name type="scientific">Stentor coeruleus</name>
    <dbReference type="NCBI Taxonomy" id="5963"/>
    <lineage>
        <taxon>Eukaryota</taxon>
        <taxon>Sar</taxon>
        <taxon>Alveolata</taxon>
        <taxon>Ciliophora</taxon>
        <taxon>Postciliodesmatophora</taxon>
        <taxon>Heterotrichea</taxon>
        <taxon>Heterotrichida</taxon>
        <taxon>Stentoridae</taxon>
        <taxon>Stentor</taxon>
    </lineage>
</organism>
<feature type="domain" description="Peptidase A1" evidence="6">
    <location>
        <begin position="45"/>
        <end position="358"/>
    </location>
</feature>
<name>A0A1R2CUG2_9CILI</name>
<dbReference type="CDD" id="cd05471">
    <property type="entry name" value="pepsin_like"/>
    <property type="match status" value="1"/>
</dbReference>
<dbReference type="InterPro" id="IPR034164">
    <property type="entry name" value="Pepsin-like_dom"/>
</dbReference>
<keyword evidence="8" id="KW-1185">Reference proteome</keyword>
<dbReference type="InterPro" id="IPR021109">
    <property type="entry name" value="Peptidase_aspartic_dom_sf"/>
</dbReference>
<feature type="signal peptide" evidence="5">
    <location>
        <begin position="1"/>
        <end position="16"/>
    </location>
</feature>
<evidence type="ECO:0000259" key="6">
    <source>
        <dbReference type="PROSITE" id="PS51767"/>
    </source>
</evidence>
<comment type="caution">
    <text evidence="7">The sequence shown here is derived from an EMBL/GenBank/DDBJ whole genome shotgun (WGS) entry which is preliminary data.</text>
</comment>
<dbReference type="PANTHER" id="PTHR47966">
    <property type="entry name" value="BETA-SITE APP-CLEAVING ENZYME, ISOFORM A-RELATED"/>
    <property type="match status" value="1"/>
</dbReference>
<dbReference type="Pfam" id="PF00026">
    <property type="entry name" value="Asp"/>
    <property type="match status" value="1"/>
</dbReference>
<dbReference type="InterPro" id="IPR001461">
    <property type="entry name" value="Aspartic_peptidase_A1"/>
</dbReference>
<dbReference type="Gene3D" id="2.40.70.10">
    <property type="entry name" value="Acid Proteases"/>
    <property type="match status" value="2"/>
</dbReference>
<comment type="similarity">
    <text evidence="1">Belongs to the peptidase A1 family.</text>
</comment>
<dbReference type="AlphaFoldDB" id="A0A1R2CUG2"/>